<feature type="region of interest" description="Disordered" evidence="1">
    <location>
        <begin position="66"/>
        <end position="97"/>
    </location>
</feature>
<reference evidence="2" key="1">
    <citation type="submission" date="2013-07" db="EMBL/GenBank/DDBJ databases">
        <title>The Genome Sequence of Cryptococcus dejecticola CBS10117.</title>
        <authorList>
            <consortium name="The Broad Institute Genome Sequencing Platform"/>
            <person name="Cuomo C."/>
            <person name="Litvintseva A."/>
            <person name="Chen Y."/>
            <person name="Heitman J."/>
            <person name="Sun S."/>
            <person name="Springer D."/>
            <person name="Dromer F."/>
            <person name="Young S.K."/>
            <person name="Zeng Q."/>
            <person name="Gargeya S."/>
            <person name="Fitzgerald M."/>
            <person name="Abouelleil A."/>
            <person name="Alvarado L."/>
            <person name="Berlin A.M."/>
            <person name="Chapman S.B."/>
            <person name="Dewar J."/>
            <person name="Goldberg J."/>
            <person name="Griggs A."/>
            <person name="Gujja S."/>
            <person name="Hansen M."/>
            <person name="Howarth C."/>
            <person name="Imamovic A."/>
            <person name="Larimer J."/>
            <person name="McCowan C."/>
            <person name="Murphy C."/>
            <person name="Pearson M."/>
            <person name="Priest M."/>
            <person name="Roberts A."/>
            <person name="Saif S."/>
            <person name="Shea T."/>
            <person name="Sykes S."/>
            <person name="Wortman J."/>
            <person name="Nusbaum C."/>
            <person name="Birren B."/>
        </authorList>
    </citation>
    <scope>NUCLEOTIDE SEQUENCE [LARGE SCALE GENOMIC DNA]</scope>
    <source>
        <strain evidence="2">CBS 10117</strain>
    </source>
</reference>
<protein>
    <submittedName>
        <fullName evidence="2">Uncharacterized protein</fullName>
    </submittedName>
</protein>
<proteinExistence type="predicted"/>
<feature type="compositionally biased region" description="Basic and acidic residues" evidence="1">
    <location>
        <begin position="189"/>
        <end position="198"/>
    </location>
</feature>
<accession>A0A1A6A4W0</accession>
<dbReference type="EMBL" id="CP144534">
    <property type="protein sequence ID" value="WWC62005.1"/>
    <property type="molecule type" value="Genomic_DNA"/>
</dbReference>
<evidence type="ECO:0000256" key="1">
    <source>
        <dbReference type="SAM" id="MobiDB-lite"/>
    </source>
</evidence>
<evidence type="ECO:0000313" key="4">
    <source>
        <dbReference type="Proteomes" id="UP000078595"/>
    </source>
</evidence>
<feature type="compositionally biased region" description="Polar residues" evidence="1">
    <location>
        <begin position="66"/>
        <end position="78"/>
    </location>
</feature>
<dbReference type="EMBL" id="KI894031">
    <property type="protein sequence ID" value="OBR85099.1"/>
    <property type="molecule type" value="Genomic_DNA"/>
</dbReference>
<feature type="compositionally biased region" description="Pro residues" evidence="1">
    <location>
        <begin position="80"/>
        <end position="90"/>
    </location>
</feature>
<dbReference type="VEuPathDB" id="FungiDB:I303_04430"/>
<evidence type="ECO:0000313" key="3">
    <source>
        <dbReference type="EMBL" id="WWC62005.1"/>
    </source>
</evidence>
<dbReference type="GeneID" id="28968129"/>
<name>A0A1A6A4W0_9TREE</name>
<keyword evidence="4" id="KW-1185">Reference proteome</keyword>
<dbReference type="KEGG" id="kdj:28968129"/>
<reference evidence="3" key="3">
    <citation type="submission" date="2024-02" db="EMBL/GenBank/DDBJ databases">
        <title>Comparative genomics of Cryptococcus and Kwoniella reveals pathogenesis evolution and contrasting modes of karyotype evolution via chromosome fusion or intercentromeric recombination.</title>
        <authorList>
            <person name="Coelho M.A."/>
            <person name="David-Palma M."/>
            <person name="Shea T."/>
            <person name="Bowers K."/>
            <person name="McGinley-Smith S."/>
            <person name="Mohammad A.W."/>
            <person name="Gnirke A."/>
            <person name="Yurkov A.M."/>
            <person name="Nowrousian M."/>
            <person name="Sun S."/>
            <person name="Cuomo C.A."/>
            <person name="Heitman J."/>
        </authorList>
    </citation>
    <scope>NUCLEOTIDE SEQUENCE</scope>
    <source>
        <strain evidence="3">CBS 10117</strain>
    </source>
</reference>
<dbReference type="OrthoDB" id="3366194at2759"/>
<dbReference type="Proteomes" id="UP000078595">
    <property type="component" value="Chromosome 5"/>
</dbReference>
<organism evidence="2">
    <name type="scientific">Kwoniella dejecticola CBS 10117</name>
    <dbReference type="NCBI Taxonomy" id="1296121"/>
    <lineage>
        <taxon>Eukaryota</taxon>
        <taxon>Fungi</taxon>
        <taxon>Dikarya</taxon>
        <taxon>Basidiomycota</taxon>
        <taxon>Agaricomycotina</taxon>
        <taxon>Tremellomycetes</taxon>
        <taxon>Tremellales</taxon>
        <taxon>Cryptococcaceae</taxon>
        <taxon>Kwoniella</taxon>
    </lineage>
</organism>
<sequence>MLLDESVEAGPSRLRTKARPNFRSEQEGEMIEIPSTGVEFFEYRRRLFLAGLPLPIPRPINSNLKHPTINSMPSTIHIPSTPPEPLPRPTNPTSSNSSAVQRIEDLLALEGSEELQSTWVAGIDKVASQLHAGKRLSRGLRLGLVIKILKASWIQDGLWPKDDDGRPVKPPESPIIPGVELFPETEIGQDDRRYDERTGIGNGDGNGPENGHGKGNGRENVSNGHKDRGVRLVNGK</sequence>
<dbReference type="AlphaFoldDB" id="A0A1A6A4W0"/>
<reference evidence="3" key="2">
    <citation type="submission" date="2013-07" db="EMBL/GenBank/DDBJ databases">
        <authorList>
            <consortium name="The Broad Institute Genome Sequencing Platform"/>
            <person name="Cuomo C."/>
            <person name="Litvintseva A."/>
            <person name="Chen Y."/>
            <person name="Heitman J."/>
            <person name="Sun S."/>
            <person name="Springer D."/>
            <person name="Dromer F."/>
            <person name="Young S.K."/>
            <person name="Zeng Q."/>
            <person name="Gargeya S."/>
            <person name="Fitzgerald M."/>
            <person name="Abouelleil A."/>
            <person name="Alvarado L."/>
            <person name="Berlin A.M."/>
            <person name="Chapman S.B."/>
            <person name="Dewar J."/>
            <person name="Goldberg J."/>
            <person name="Griggs A."/>
            <person name="Gujja S."/>
            <person name="Hansen M."/>
            <person name="Howarth C."/>
            <person name="Imamovic A."/>
            <person name="Larimer J."/>
            <person name="McCowan C."/>
            <person name="Murphy C."/>
            <person name="Pearson M."/>
            <person name="Priest M."/>
            <person name="Roberts A."/>
            <person name="Saif S."/>
            <person name="Shea T."/>
            <person name="Sykes S."/>
            <person name="Wortman J."/>
            <person name="Nusbaum C."/>
            <person name="Birren B."/>
        </authorList>
    </citation>
    <scope>NUCLEOTIDE SEQUENCE</scope>
    <source>
        <strain evidence="3">CBS 10117</strain>
    </source>
</reference>
<gene>
    <name evidence="2" type="ORF">I303_04430</name>
    <name evidence="3" type="ORF">I303_104592</name>
</gene>
<feature type="region of interest" description="Disordered" evidence="1">
    <location>
        <begin position="162"/>
        <end position="236"/>
    </location>
</feature>
<feature type="compositionally biased region" description="Gly residues" evidence="1">
    <location>
        <begin position="200"/>
        <end position="214"/>
    </location>
</feature>
<evidence type="ECO:0000313" key="2">
    <source>
        <dbReference type="EMBL" id="OBR85099.1"/>
    </source>
</evidence>
<dbReference type="RefSeq" id="XP_018262941.1">
    <property type="nucleotide sequence ID" value="XM_018407730.1"/>
</dbReference>